<comment type="subcellular location">
    <subcellularLocation>
        <location evidence="1">Cell membrane</location>
    </subcellularLocation>
</comment>
<evidence type="ECO:0000256" key="6">
    <source>
        <dbReference type="SAM" id="Phobius"/>
    </source>
</evidence>
<evidence type="ECO:0000256" key="4">
    <source>
        <dbReference type="ARBA" id="ARBA00022989"/>
    </source>
</evidence>
<evidence type="ECO:0000313" key="10">
    <source>
        <dbReference type="Proteomes" id="UP001523565"/>
    </source>
</evidence>
<feature type="signal peptide" evidence="7">
    <location>
        <begin position="1"/>
        <end position="22"/>
    </location>
</feature>
<organism evidence="9 10">
    <name type="scientific">Ohessyouella blattaphilus</name>
    <dbReference type="NCBI Taxonomy" id="2949333"/>
    <lineage>
        <taxon>Bacteria</taxon>
        <taxon>Bacillati</taxon>
        <taxon>Bacillota</taxon>
        <taxon>Clostridia</taxon>
        <taxon>Lachnospirales</taxon>
        <taxon>Lachnospiraceae</taxon>
        <taxon>Ohessyouella</taxon>
    </lineage>
</organism>
<evidence type="ECO:0000256" key="2">
    <source>
        <dbReference type="ARBA" id="ARBA00022475"/>
    </source>
</evidence>
<keyword evidence="7" id="KW-0732">Signal</keyword>
<keyword evidence="2" id="KW-1003">Cell membrane</keyword>
<dbReference type="NCBIfam" id="TIGR01195">
    <property type="entry name" value="oadG_fam"/>
    <property type="match status" value="1"/>
</dbReference>
<evidence type="ECO:0000256" key="1">
    <source>
        <dbReference type="ARBA" id="ARBA00004236"/>
    </source>
</evidence>
<protein>
    <submittedName>
        <fullName evidence="9">OadG family transporter subunit</fullName>
    </submittedName>
</protein>
<evidence type="ECO:0000256" key="7">
    <source>
        <dbReference type="SAM" id="SignalP"/>
    </source>
</evidence>
<dbReference type="InterPro" id="IPR005899">
    <property type="entry name" value="Na_pump_deCOase"/>
</dbReference>
<dbReference type="PROSITE" id="PS51257">
    <property type="entry name" value="PROKAR_LIPOPROTEIN"/>
    <property type="match status" value="1"/>
</dbReference>
<reference evidence="9 10" key="1">
    <citation type="journal article" date="2022" name="Genome Biol. Evol.">
        <title>Host diet, physiology and behaviors set the stage for Lachnospiraceae cladogenesis.</title>
        <authorList>
            <person name="Vera-Ponce De Leon A."/>
            <person name="Schneider M."/>
            <person name="Jahnes B.C."/>
            <person name="Sadowski V."/>
            <person name="Camuy-Velez L.A."/>
            <person name="Duan J."/>
            <person name="Sabree Z.L."/>
        </authorList>
    </citation>
    <scope>NUCLEOTIDE SEQUENCE [LARGE SCALE GENOMIC DNA]</scope>
    <source>
        <strain evidence="9 10">PAL227</strain>
    </source>
</reference>
<dbReference type="Pfam" id="PF13026">
    <property type="entry name" value="DUF3887"/>
    <property type="match status" value="1"/>
</dbReference>
<comment type="caution">
    <text evidence="9">The sequence shown here is derived from an EMBL/GenBank/DDBJ whole genome shotgun (WGS) entry which is preliminary data.</text>
</comment>
<feature type="transmembrane region" description="Helical" evidence="6">
    <location>
        <begin position="162"/>
        <end position="185"/>
    </location>
</feature>
<dbReference type="InterPro" id="IPR024981">
    <property type="entry name" value="DUF3887"/>
</dbReference>
<keyword evidence="5 6" id="KW-0472">Membrane</keyword>
<sequence>MKRKLSILVSILVLAVSFSACGKKEEVATQDNAYYEQVSDIMLTQLLPSITEEQIEQLENIEEFAFNSQLYQSQLPLTPTSYVESAKGWLAAKEECGEFLGHGDYTFENSTDKMVVSTQGEFENRDAKISFTFNGNGTLESTTVSPSYAIGEILEKAGLNTILGLGTVFAVLIFIAFIISLMKYIPKLQAAFSGKKEKQIETTTEAVAAPVAPVVSASTGTDEKELIAVISAAIAADTGMNTSDFVVRSIRRRPSNRW</sequence>
<feature type="chain" id="PRO_5047332487" evidence="7">
    <location>
        <begin position="23"/>
        <end position="258"/>
    </location>
</feature>
<evidence type="ECO:0000259" key="8">
    <source>
        <dbReference type="Pfam" id="PF13026"/>
    </source>
</evidence>
<dbReference type="Pfam" id="PF04277">
    <property type="entry name" value="OAD_gamma"/>
    <property type="match status" value="1"/>
</dbReference>
<keyword evidence="4 6" id="KW-1133">Transmembrane helix</keyword>
<name>A0ABT1EHS1_9FIRM</name>
<feature type="domain" description="DUF3887" evidence="8">
    <location>
        <begin position="86"/>
        <end position="140"/>
    </location>
</feature>
<keyword evidence="3 6" id="KW-0812">Transmembrane</keyword>
<evidence type="ECO:0000256" key="3">
    <source>
        <dbReference type="ARBA" id="ARBA00022692"/>
    </source>
</evidence>
<proteinExistence type="predicted"/>
<evidence type="ECO:0000256" key="5">
    <source>
        <dbReference type="ARBA" id="ARBA00023136"/>
    </source>
</evidence>
<keyword evidence="10" id="KW-1185">Reference proteome</keyword>
<evidence type="ECO:0000313" key="9">
    <source>
        <dbReference type="EMBL" id="MCP1109317.1"/>
    </source>
</evidence>
<accession>A0ABT1EHS1</accession>
<dbReference type="RefSeq" id="WP_262068216.1">
    <property type="nucleotide sequence ID" value="NZ_JAMXOC010000002.1"/>
</dbReference>
<dbReference type="Proteomes" id="UP001523565">
    <property type="component" value="Unassembled WGS sequence"/>
</dbReference>
<dbReference type="EMBL" id="JAMZFV010000002">
    <property type="protein sequence ID" value="MCP1109317.1"/>
    <property type="molecule type" value="Genomic_DNA"/>
</dbReference>
<gene>
    <name evidence="9" type="ORF">NK118_03520</name>
</gene>